<feature type="binding site" evidence="4">
    <location>
        <position position="210"/>
    </location>
    <ligand>
        <name>Mg(2+)</name>
        <dbReference type="ChEBI" id="CHEBI:18420"/>
    </ligand>
</feature>
<dbReference type="EC" id="4.2.1.113" evidence="4"/>
<keyword evidence="1 4" id="KW-0479">Metal-binding</keyword>
<evidence type="ECO:0000259" key="5">
    <source>
        <dbReference type="SMART" id="SM00922"/>
    </source>
</evidence>
<gene>
    <name evidence="6" type="primary">catB</name>
    <name evidence="4" type="synonym">menC</name>
    <name evidence="6" type="ORF">NCTC13652_00589</name>
</gene>
<evidence type="ECO:0000313" key="6">
    <source>
        <dbReference type="EMBL" id="VEI02415.1"/>
    </source>
</evidence>
<dbReference type="UniPathway" id="UPA00079"/>
<dbReference type="Pfam" id="PF18374">
    <property type="entry name" value="Enolase_like_N"/>
    <property type="match status" value="1"/>
</dbReference>
<dbReference type="InterPro" id="IPR029065">
    <property type="entry name" value="Enolase_C-like"/>
</dbReference>
<dbReference type="SFLD" id="SFLDS00001">
    <property type="entry name" value="Enolase"/>
    <property type="match status" value="1"/>
</dbReference>
<keyword evidence="6" id="KW-0413">Isomerase</keyword>
<proteinExistence type="inferred from homology"/>
<dbReference type="GO" id="GO:0043748">
    <property type="term" value="F:O-succinylbenzoate synthase activity"/>
    <property type="evidence" value="ECO:0007669"/>
    <property type="project" value="UniProtKB-EC"/>
</dbReference>
<comment type="pathway">
    <text evidence="4">Quinol/quinone metabolism; 1,4-dihydroxy-2-naphthoate biosynthesis; 1,4-dihydroxy-2-naphthoate from chorismate: step 4/7.</text>
</comment>
<dbReference type="UniPathway" id="UPA01057">
    <property type="reaction ID" value="UER00165"/>
</dbReference>
<keyword evidence="7" id="KW-1185">Reference proteome</keyword>
<protein>
    <recommendedName>
        <fullName evidence="4">o-succinylbenzoate synthase</fullName>
        <shortName evidence="4">OSB synthase</shortName>
        <shortName evidence="4">OSBS</shortName>
        <ecNumber evidence="4">4.2.1.113</ecNumber>
    </recommendedName>
    <alternativeName>
        <fullName evidence="4">4-(2'-carboxyphenyl)-4-oxybutyric acid synthase</fullName>
    </alternativeName>
    <alternativeName>
        <fullName evidence="4">o-succinylbenzoic acid synthase</fullName>
    </alternativeName>
</protein>
<organism evidence="6 7">
    <name type="scientific">Acidipropionibacterium jensenii</name>
    <dbReference type="NCBI Taxonomy" id="1749"/>
    <lineage>
        <taxon>Bacteria</taxon>
        <taxon>Bacillati</taxon>
        <taxon>Actinomycetota</taxon>
        <taxon>Actinomycetes</taxon>
        <taxon>Propionibacteriales</taxon>
        <taxon>Propionibacteriaceae</taxon>
        <taxon>Acidipropionibacterium</taxon>
    </lineage>
</organism>
<dbReference type="GO" id="GO:0016853">
    <property type="term" value="F:isomerase activity"/>
    <property type="evidence" value="ECO:0007669"/>
    <property type="project" value="UniProtKB-KW"/>
</dbReference>
<keyword evidence="2 4" id="KW-0460">Magnesium</keyword>
<feature type="binding site" evidence="4">
    <location>
        <position position="159"/>
    </location>
    <ligand>
        <name>Mg(2+)</name>
        <dbReference type="ChEBI" id="CHEBI:18420"/>
    </ligand>
</feature>
<comment type="cofactor">
    <cofactor evidence="4">
        <name>a divalent metal cation</name>
        <dbReference type="ChEBI" id="CHEBI:60240"/>
    </cofactor>
</comment>
<dbReference type="SUPFAM" id="SSF51604">
    <property type="entry name" value="Enolase C-terminal domain-like"/>
    <property type="match status" value="1"/>
</dbReference>
<name>A0A3S4UWD6_9ACTN</name>
<feature type="domain" description="Mandelate racemase/muconate lactonizing enzyme C-terminal" evidence="5">
    <location>
        <begin position="106"/>
        <end position="206"/>
    </location>
</feature>
<evidence type="ECO:0000256" key="3">
    <source>
        <dbReference type="ARBA" id="ARBA00023239"/>
    </source>
</evidence>
<dbReference type="PANTHER" id="PTHR48073:SF2">
    <property type="entry name" value="O-SUCCINYLBENZOATE SYNTHASE"/>
    <property type="match status" value="1"/>
</dbReference>
<keyword evidence="4" id="KW-0474">Menaquinone biosynthesis</keyword>
<dbReference type="SFLD" id="SFLDG00180">
    <property type="entry name" value="muconate_cycloisomerase"/>
    <property type="match status" value="1"/>
</dbReference>
<evidence type="ECO:0000256" key="1">
    <source>
        <dbReference type="ARBA" id="ARBA00022723"/>
    </source>
</evidence>
<reference evidence="6 7" key="1">
    <citation type="submission" date="2018-12" db="EMBL/GenBank/DDBJ databases">
        <authorList>
            <consortium name="Pathogen Informatics"/>
        </authorList>
    </citation>
    <scope>NUCLEOTIDE SEQUENCE [LARGE SCALE GENOMIC DNA]</scope>
    <source>
        <strain evidence="6 7">NCTC13652</strain>
    </source>
</reference>
<comment type="pathway">
    <text evidence="4">Quinol/quinone metabolism; menaquinone biosynthesis.</text>
</comment>
<accession>A0A3S4UWD6</accession>
<dbReference type="Gene3D" id="3.20.20.120">
    <property type="entry name" value="Enolase-like C-terminal domain"/>
    <property type="match status" value="1"/>
</dbReference>
<dbReference type="PANTHER" id="PTHR48073">
    <property type="entry name" value="O-SUCCINYLBENZOATE SYNTHASE-RELATED"/>
    <property type="match status" value="1"/>
</dbReference>
<dbReference type="HAMAP" id="MF_00470">
    <property type="entry name" value="MenC_1"/>
    <property type="match status" value="1"/>
</dbReference>
<comment type="catalytic activity">
    <reaction evidence="4">
        <text>(1R,6R)-6-hydroxy-2-succinyl-cyclohexa-2,4-diene-1-carboxylate = 2-succinylbenzoate + H2O</text>
        <dbReference type="Rhea" id="RHEA:10196"/>
        <dbReference type="ChEBI" id="CHEBI:15377"/>
        <dbReference type="ChEBI" id="CHEBI:18325"/>
        <dbReference type="ChEBI" id="CHEBI:58689"/>
        <dbReference type="EC" id="4.2.1.113"/>
    </reaction>
</comment>
<feature type="active site" description="Proton donor" evidence="4">
    <location>
        <position position="128"/>
    </location>
</feature>
<dbReference type="SMART" id="SM00922">
    <property type="entry name" value="MR_MLE"/>
    <property type="match status" value="1"/>
</dbReference>
<evidence type="ECO:0000256" key="4">
    <source>
        <dbReference type="HAMAP-Rule" id="MF_00470"/>
    </source>
</evidence>
<dbReference type="GO" id="GO:0009234">
    <property type="term" value="P:menaquinone biosynthetic process"/>
    <property type="evidence" value="ECO:0007669"/>
    <property type="project" value="UniProtKB-UniRule"/>
</dbReference>
<dbReference type="CDD" id="cd03320">
    <property type="entry name" value="OSBS"/>
    <property type="match status" value="1"/>
</dbReference>
<dbReference type="Proteomes" id="UP000277858">
    <property type="component" value="Chromosome"/>
</dbReference>
<dbReference type="InterPro" id="IPR013342">
    <property type="entry name" value="Mandelate_racemase_C"/>
</dbReference>
<comment type="function">
    <text evidence="4">Converts 2-succinyl-6-hydroxy-2,4-cyclohexadiene-1-carboxylate (SHCHC) to 2-succinylbenzoate (OSB).</text>
</comment>
<dbReference type="GO" id="GO:0000287">
    <property type="term" value="F:magnesium ion binding"/>
    <property type="evidence" value="ECO:0007669"/>
    <property type="project" value="UniProtKB-UniRule"/>
</dbReference>
<dbReference type="InterPro" id="IPR010196">
    <property type="entry name" value="OSB_synthase_MenC1"/>
</dbReference>
<dbReference type="NCBIfam" id="NF002782">
    <property type="entry name" value="PRK02901.1"/>
    <property type="match status" value="1"/>
</dbReference>
<feature type="active site" description="Proton acceptor" evidence="4">
    <location>
        <position position="234"/>
    </location>
</feature>
<dbReference type="STRING" id="1122997.GCA_000425285_01949"/>
<dbReference type="SFLD" id="SFLDF00009">
    <property type="entry name" value="o-succinylbenzoate_synthase"/>
    <property type="match status" value="1"/>
</dbReference>
<dbReference type="Pfam" id="PF13378">
    <property type="entry name" value="MR_MLE_C"/>
    <property type="match status" value="1"/>
</dbReference>
<dbReference type="InterPro" id="IPR036849">
    <property type="entry name" value="Enolase-like_C_sf"/>
</dbReference>
<evidence type="ECO:0000256" key="2">
    <source>
        <dbReference type="ARBA" id="ARBA00022842"/>
    </source>
</evidence>
<feature type="binding site" evidence="4">
    <location>
        <position position="187"/>
    </location>
    <ligand>
        <name>Mg(2+)</name>
        <dbReference type="ChEBI" id="CHEBI:18420"/>
    </ligand>
</feature>
<dbReference type="EMBL" id="LR134473">
    <property type="protein sequence ID" value="VEI02415.1"/>
    <property type="molecule type" value="Genomic_DNA"/>
</dbReference>
<evidence type="ECO:0000313" key="7">
    <source>
        <dbReference type="Proteomes" id="UP000277858"/>
    </source>
</evidence>
<sequence length="344" mass="36222">MSHAGAYHGAVTGSLALHPLAVPRSLAERGIDRVLVYRVPLTVRFRRIDVRDGLLLHGPAGWGETSPFWDYAPAESSAWLRAGIEGATASLPEAHRDRIPVNVTVPVVDPELAHRLVAGSGCRTAKVKVADPRTDLASDCARLEAVRDALGPEGLIRVDANAAWDVETAVRAIAELNRAAGGLEYAEQPCPGVEDLARVRRAVDVPIAADESVRRAEDPVAVARAHAADILIVKAQPLGGVRRALDVVEQAGLPAVVSSALDTSVGIGLASHLAAALPDLDHACGLATTRLFTGDVTADPMTPVDGSIPVRRCQVDQADAAEGDPQLCDRWAARLDAMLEVVDA</sequence>
<dbReference type="AlphaFoldDB" id="A0A3S4UWD6"/>
<keyword evidence="3 4" id="KW-0456">Lyase</keyword>
<comment type="similarity">
    <text evidence="4">Belongs to the mandelate racemase/muconate lactonizing enzyme family. MenC type 1 subfamily.</text>
</comment>